<dbReference type="AlphaFoldDB" id="A0A2K8KA27"/>
<evidence type="ECO:0000259" key="2">
    <source>
        <dbReference type="Pfam" id="PF20155"/>
    </source>
</evidence>
<dbReference type="Proteomes" id="UP000228948">
    <property type="component" value="Chromosome"/>
</dbReference>
<dbReference type="InterPro" id="IPR006431">
    <property type="entry name" value="Phage_tape_meas_C"/>
</dbReference>
<gene>
    <name evidence="3" type="ORF">BG454_01815</name>
</gene>
<evidence type="ECO:0000313" key="4">
    <source>
        <dbReference type="Proteomes" id="UP000228948"/>
    </source>
</evidence>
<sequence>MSEKRVSVRFAAQGGGQVRAEFKGVGDSGTREFKRIEDQADATGRVLTRVMGILATAVSVRELVRYADTWTDLRSRVDLATGSQEAGAAVMDRLAEMARRTYSDLAQTTEAFLANATALGELGMSTRQQLDFTEALNNAIVVSGARQERAAQISNALSQAMALGALRGQQLNTVIQNGGRVAELLAAELGVNVNQLREVGAQGLITGNVINRALVGNLELLREEAESMPATIGDAFVLMGNMALQLVGQFNETTRASAVVADTLIFLGDQMARLVTYAGTLAAFMGGRYVASFVAARVAMIAATGALETFRLALVRFLPVAVIVGVGELVARLTGLTGRAAEARRAIDDLNISLGNELRALDLLNPAMGLATQMSVDQAVAKLRETKARHENIVAIMAEQRALAQSTAEYGAIAREISGVMTRIGALQNTGRDGGIFAPQANRADIEFWNKELTRLAELRGDLLQSPEQTEALREAESQIRRIEDAIANARDGVVTFGEGFGPVIDGAIGVTGALRRVGEAATGAGNTNTNAAEKVLEGWAAVTAQLDEYAKASADWGKGIGDALTGAFTSAENAFADFVTTGKADFTSLANSILADLARIAARQFILGPIANALSGALGGLGGAPLNAMGSGPLASFDGGGHTGFGARSGGLDGRGGFLAVMHPNETVIDHTKGQRGAGEPVQVVVRVLPSGEFDARVENTARAVVRVETPGMIGGAFKRAREQRGFD</sequence>
<dbReference type="Pfam" id="PF20155">
    <property type="entry name" value="TMP_3"/>
    <property type="match status" value="1"/>
</dbReference>
<dbReference type="STRING" id="441209.GCA_001870665_02475"/>
<proteinExistence type="predicted"/>
<evidence type="ECO:0000259" key="1">
    <source>
        <dbReference type="Pfam" id="PF09718"/>
    </source>
</evidence>
<feature type="domain" description="Bacteriophage tail tape measure C-terminal" evidence="1">
    <location>
        <begin position="540"/>
        <end position="612"/>
    </location>
</feature>
<dbReference type="NCBIfam" id="TIGR02675">
    <property type="entry name" value="tape_meas_nterm"/>
    <property type="match status" value="1"/>
</dbReference>
<dbReference type="RefSeq" id="WP_071481188.1">
    <property type="nucleotide sequence ID" value="NZ_CP024899.1"/>
</dbReference>
<dbReference type="InterPro" id="IPR013491">
    <property type="entry name" value="Tape_meas_N"/>
</dbReference>
<accession>A0A2K8KA27</accession>
<dbReference type="KEGG" id="rbg:BG454_01815"/>
<protein>
    <submittedName>
        <fullName evidence="3">Uncharacterized protein</fullName>
    </submittedName>
</protein>
<dbReference type="Pfam" id="PF09718">
    <property type="entry name" value="Tape_meas_lam_C"/>
    <property type="match status" value="1"/>
</dbReference>
<dbReference type="EMBL" id="CP024899">
    <property type="protein sequence ID" value="ATX64723.1"/>
    <property type="molecule type" value="Genomic_DNA"/>
</dbReference>
<keyword evidence="4" id="KW-1185">Reference proteome</keyword>
<feature type="domain" description="Tape measure protein N-terminal" evidence="2">
    <location>
        <begin position="61"/>
        <end position="252"/>
    </location>
</feature>
<reference evidence="3 4" key="1">
    <citation type="submission" date="2017-11" db="EMBL/GenBank/DDBJ databases">
        <title>Revised Sequence and Annotation of the Rhodobaca barguzinensis strain alga05 Genome.</title>
        <authorList>
            <person name="Kopejtka K."/>
            <person name="Tomasch J.M."/>
            <person name="Bunk B."/>
            <person name="Koblizek M."/>
        </authorList>
    </citation>
    <scope>NUCLEOTIDE SEQUENCE [LARGE SCALE GENOMIC DNA]</scope>
    <source>
        <strain evidence="4">alga05</strain>
    </source>
</reference>
<evidence type="ECO:0000313" key="3">
    <source>
        <dbReference type="EMBL" id="ATX64723.1"/>
    </source>
</evidence>
<organism evidence="3 4">
    <name type="scientific">Roseinatronobacter bogoriensis subsp. barguzinensis</name>
    <dbReference type="NCBI Taxonomy" id="441209"/>
    <lineage>
        <taxon>Bacteria</taxon>
        <taxon>Pseudomonadati</taxon>
        <taxon>Pseudomonadota</taxon>
        <taxon>Alphaproteobacteria</taxon>
        <taxon>Rhodobacterales</taxon>
        <taxon>Paracoccaceae</taxon>
        <taxon>Roseinatronobacter</taxon>
    </lineage>
</organism>
<name>A0A2K8KA27_9RHOB</name>
<dbReference type="OrthoDB" id="7311517at2"/>